<dbReference type="OrthoDB" id="2105912at2759"/>
<dbReference type="VEuPathDB" id="FungiDB:A1O7_07621"/>
<feature type="transmembrane region" description="Helical" evidence="3">
    <location>
        <begin position="301"/>
        <end position="324"/>
    </location>
</feature>
<name>W9WFH1_9EURO</name>
<dbReference type="GeneID" id="19182193"/>
<dbReference type="CDD" id="cd17324">
    <property type="entry name" value="MFS_NepI_like"/>
    <property type="match status" value="1"/>
</dbReference>
<dbReference type="InterPro" id="IPR011701">
    <property type="entry name" value="MFS"/>
</dbReference>
<feature type="transmembrane region" description="Helical" evidence="3">
    <location>
        <begin position="425"/>
        <end position="445"/>
    </location>
</feature>
<proteinExistence type="predicted"/>
<comment type="caution">
    <text evidence="5">The sequence shown here is derived from an EMBL/GenBank/DDBJ whole genome shotgun (WGS) entry which is preliminary data.</text>
</comment>
<feature type="region of interest" description="Disordered" evidence="2">
    <location>
        <begin position="1"/>
        <end position="31"/>
    </location>
</feature>
<dbReference type="AlphaFoldDB" id="W9WFH1"/>
<dbReference type="GO" id="GO:0022857">
    <property type="term" value="F:transmembrane transporter activity"/>
    <property type="evidence" value="ECO:0007669"/>
    <property type="project" value="InterPro"/>
</dbReference>
<dbReference type="EMBL" id="AMGW01000005">
    <property type="protein sequence ID" value="EXJ57274.1"/>
    <property type="molecule type" value="Genomic_DNA"/>
</dbReference>
<dbReference type="InterPro" id="IPR020846">
    <property type="entry name" value="MFS_dom"/>
</dbReference>
<keyword evidence="3" id="KW-0472">Membrane</keyword>
<feature type="transmembrane region" description="Helical" evidence="3">
    <location>
        <begin position="336"/>
        <end position="355"/>
    </location>
</feature>
<dbReference type="PANTHER" id="PTHR42910">
    <property type="entry name" value="TRANSPORTER SCO4007-RELATED"/>
    <property type="match status" value="1"/>
</dbReference>
<gene>
    <name evidence="5" type="ORF">A1O7_07621</name>
</gene>
<feature type="region of interest" description="Disordered" evidence="2">
    <location>
        <begin position="465"/>
        <end position="543"/>
    </location>
</feature>
<dbReference type="RefSeq" id="XP_007759808.1">
    <property type="nucleotide sequence ID" value="XM_007761618.1"/>
</dbReference>
<keyword evidence="3" id="KW-0812">Transmembrane</keyword>
<evidence type="ECO:0000259" key="4">
    <source>
        <dbReference type="PROSITE" id="PS50850"/>
    </source>
</evidence>
<feature type="transmembrane region" description="Helical" evidence="3">
    <location>
        <begin position="188"/>
        <end position="206"/>
    </location>
</feature>
<dbReference type="eggNOG" id="ENOG502QUXC">
    <property type="taxonomic scope" value="Eukaryota"/>
</dbReference>
<dbReference type="Pfam" id="PF07690">
    <property type="entry name" value="MFS_1"/>
    <property type="match status" value="1"/>
</dbReference>
<dbReference type="PROSITE" id="PS50850">
    <property type="entry name" value="MFS"/>
    <property type="match status" value="1"/>
</dbReference>
<evidence type="ECO:0000256" key="2">
    <source>
        <dbReference type="SAM" id="MobiDB-lite"/>
    </source>
</evidence>
<comment type="subcellular location">
    <subcellularLocation>
        <location evidence="1">Membrane</location>
        <topology evidence="1">Multi-pass membrane protein</topology>
    </subcellularLocation>
</comment>
<dbReference type="InterPro" id="IPR036259">
    <property type="entry name" value="MFS_trans_sf"/>
</dbReference>
<organism evidence="5 6">
    <name type="scientific">Cladophialophora yegresii CBS 114405</name>
    <dbReference type="NCBI Taxonomy" id="1182544"/>
    <lineage>
        <taxon>Eukaryota</taxon>
        <taxon>Fungi</taxon>
        <taxon>Dikarya</taxon>
        <taxon>Ascomycota</taxon>
        <taxon>Pezizomycotina</taxon>
        <taxon>Eurotiomycetes</taxon>
        <taxon>Chaetothyriomycetidae</taxon>
        <taxon>Chaetothyriales</taxon>
        <taxon>Herpotrichiellaceae</taxon>
        <taxon>Cladophialophora</taxon>
    </lineage>
</organism>
<protein>
    <recommendedName>
        <fullName evidence="4">Major facilitator superfamily (MFS) profile domain-containing protein</fullName>
    </recommendedName>
</protein>
<evidence type="ECO:0000313" key="6">
    <source>
        <dbReference type="Proteomes" id="UP000019473"/>
    </source>
</evidence>
<sequence length="543" mass="59375">MSQPAHPQTPTKAAVSVDAPPESVAQDGTPRSKRTIIQTIYHCLTYVPPSCRYDPDKPFEFSMGLNVLFAFAGCFTVANLYYTHPILNLLADDFHVTDEQSSYIPTLAQAGYAGGLLFLCPLGDLLKRRPFVLWLVWFTATLWIGLCVTKSFAVFGVITFITSVTTVTPQLMLPLVGDMAPPHRRSTSLSIVVSGMLLGMLIARLLSGVVARFIGWRYIYWISFGLQYFILVLLYLFMPDYPATNPGEKIWRRYPGLLWDILKLVAKYPVLVQAMLIGLLTSTSFTSYWTTLTFLLAGPPYHYSSLVIGLFALIGIGSMSWGPIFARTVMEKHQPLFSVIIGELICLTGVIIGTFTGKHTVAGPVIEAVCIDIGIQTSQIANRTAIYAVAPKARNRVNTAYMVSVFCGQLIGTAVGNAIYADGGWVAAGSASVGFVAAALVVCFLRGPHERGWIGWHGGYNMRKGVPEAPKNNPTGQEAVQVQERPTPFGQENPVGPAGEGQAQQFEANTGTPIEKDGIDHSSRSSQRTLGEEVQEHREKETE</sequence>
<evidence type="ECO:0000313" key="5">
    <source>
        <dbReference type="EMBL" id="EXJ57274.1"/>
    </source>
</evidence>
<evidence type="ECO:0000256" key="1">
    <source>
        <dbReference type="ARBA" id="ARBA00004141"/>
    </source>
</evidence>
<feature type="transmembrane region" description="Helical" evidence="3">
    <location>
        <begin position="63"/>
        <end position="82"/>
    </location>
</feature>
<dbReference type="GO" id="GO:0016020">
    <property type="term" value="C:membrane"/>
    <property type="evidence" value="ECO:0007669"/>
    <property type="project" value="UniProtKB-SubCell"/>
</dbReference>
<feature type="compositionally biased region" description="Basic and acidic residues" evidence="2">
    <location>
        <begin position="514"/>
        <end position="523"/>
    </location>
</feature>
<feature type="transmembrane region" description="Helical" evidence="3">
    <location>
        <begin position="131"/>
        <end position="146"/>
    </location>
</feature>
<accession>W9WFH1</accession>
<feature type="compositionally biased region" description="Basic and acidic residues" evidence="2">
    <location>
        <begin position="530"/>
        <end position="543"/>
    </location>
</feature>
<feature type="transmembrane region" description="Helical" evidence="3">
    <location>
        <begin position="218"/>
        <end position="237"/>
    </location>
</feature>
<dbReference type="Gene3D" id="1.20.1250.20">
    <property type="entry name" value="MFS general substrate transporter like domains"/>
    <property type="match status" value="1"/>
</dbReference>
<feature type="domain" description="Major facilitator superfamily (MFS) profile" evidence="4">
    <location>
        <begin position="65"/>
        <end position="451"/>
    </location>
</feature>
<keyword evidence="3" id="KW-1133">Transmembrane helix</keyword>
<dbReference type="HOGENOM" id="CLU_001265_23_3_1"/>
<keyword evidence="6" id="KW-1185">Reference proteome</keyword>
<evidence type="ECO:0000256" key="3">
    <source>
        <dbReference type="SAM" id="Phobius"/>
    </source>
</evidence>
<reference evidence="5 6" key="1">
    <citation type="submission" date="2013-03" db="EMBL/GenBank/DDBJ databases">
        <title>The Genome Sequence of Cladophialophora yegresii CBS 114405.</title>
        <authorList>
            <consortium name="The Broad Institute Genomics Platform"/>
            <person name="Cuomo C."/>
            <person name="de Hoog S."/>
            <person name="Gorbushina A."/>
            <person name="Walker B."/>
            <person name="Young S.K."/>
            <person name="Zeng Q."/>
            <person name="Gargeya S."/>
            <person name="Fitzgerald M."/>
            <person name="Haas B."/>
            <person name="Abouelleil A."/>
            <person name="Allen A.W."/>
            <person name="Alvarado L."/>
            <person name="Arachchi H.M."/>
            <person name="Berlin A.M."/>
            <person name="Chapman S.B."/>
            <person name="Gainer-Dewar J."/>
            <person name="Goldberg J."/>
            <person name="Griggs A."/>
            <person name="Gujja S."/>
            <person name="Hansen M."/>
            <person name="Howarth C."/>
            <person name="Imamovic A."/>
            <person name="Ireland A."/>
            <person name="Larimer J."/>
            <person name="McCowan C."/>
            <person name="Murphy C."/>
            <person name="Pearson M."/>
            <person name="Poon T.W."/>
            <person name="Priest M."/>
            <person name="Roberts A."/>
            <person name="Saif S."/>
            <person name="Shea T."/>
            <person name="Sisk P."/>
            <person name="Sykes S."/>
            <person name="Wortman J."/>
            <person name="Nusbaum C."/>
            <person name="Birren B."/>
        </authorList>
    </citation>
    <scope>NUCLEOTIDE SEQUENCE [LARGE SCALE GENOMIC DNA]</scope>
    <source>
        <strain evidence="5 6">CBS 114405</strain>
    </source>
</reference>
<feature type="compositionally biased region" description="Polar residues" evidence="2">
    <location>
        <begin position="1"/>
        <end position="11"/>
    </location>
</feature>
<dbReference type="PANTHER" id="PTHR42910:SF1">
    <property type="entry name" value="MAJOR FACILITATOR SUPERFAMILY (MFS) PROFILE DOMAIN-CONTAINING PROTEIN"/>
    <property type="match status" value="1"/>
</dbReference>
<feature type="compositionally biased region" description="Polar residues" evidence="2">
    <location>
        <begin position="502"/>
        <end position="512"/>
    </location>
</feature>
<feature type="transmembrane region" description="Helical" evidence="3">
    <location>
        <begin position="399"/>
        <end position="419"/>
    </location>
</feature>
<dbReference type="SUPFAM" id="SSF103473">
    <property type="entry name" value="MFS general substrate transporter"/>
    <property type="match status" value="1"/>
</dbReference>
<feature type="transmembrane region" description="Helical" evidence="3">
    <location>
        <begin position="152"/>
        <end position="176"/>
    </location>
</feature>
<dbReference type="Proteomes" id="UP000019473">
    <property type="component" value="Unassembled WGS sequence"/>
</dbReference>